<evidence type="ECO:0000313" key="3">
    <source>
        <dbReference type="Proteomes" id="UP000266861"/>
    </source>
</evidence>
<evidence type="ECO:0000313" key="2">
    <source>
        <dbReference type="EMBL" id="RHZ69143.1"/>
    </source>
</evidence>
<feature type="region of interest" description="Disordered" evidence="1">
    <location>
        <begin position="80"/>
        <end position="101"/>
    </location>
</feature>
<dbReference type="EMBL" id="PQFF01000264">
    <property type="protein sequence ID" value="RHZ69143.1"/>
    <property type="molecule type" value="Genomic_DNA"/>
</dbReference>
<organism evidence="2 3">
    <name type="scientific">Diversispora epigaea</name>
    <dbReference type="NCBI Taxonomy" id="1348612"/>
    <lineage>
        <taxon>Eukaryota</taxon>
        <taxon>Fungi</taxon>
        <taxon>Fungi incertae sedis</taxon>
        <taxon>Mucoromycota</taxon>
        <taxon>Glomeromycotina</taxon>
        <taxon>Glomeromycetes</taxon>
        <taxon>Diversisporales</taxon>
        <taxon>Diversisporaceae</taxon>
        <taxon>Diversispora</taxon>
    </lineage>
</organism>
<dbReference type="AlphaFoldDB" id="A0A397I7K3"/>
<accession>A0A397I7K3</accession>
<feature type="compositionally biased region" description="Low complexity" evidence="1">
    <location>
        <begin position="945"/>
        <end position="957"/>
    </location>
</feature>
<keyword evidence="3" id="KW-1185">Reference proteome</keyword>
<evidence type="ECO:0000256" key="1">
    <source>
        <dbReference type="SAM" id="MobiDB-lite"/>
    </source>
</evidence>
<gene>
    <name evidence="2" type="ORF">Glove_290g67</name>
</gene>
<dbReference type="OrthoDB" id="2448759at2759"/>
<protein>
    <submittedName>
        <fullName evidence="2">Uncharacterized protein</fullName>
    </submittedName>
</protein>
<reference evidence="2 3" key="1">
    <citation type="submission" date="2018-08" db="EMBL/GenBank/DDBJ databases">
        <title>Genome and evolution of the arbuscular mycorrhizal fungus Diversispora epigaea (formerly Glomus versiforme) and its bacterial endosymbionts.</title>
        <authorList>
            <person name="Sun X."/>
            <person name="Fei Z."/>
            <person name="Harrison M."/>
        </authorList>
    </citation>
    <scope>NUCLEOTIDE SEQUENCE [LARGE SCALE GENOMIC DNA]</scope>
    <source>
        <strain evidence="2 3">IT104</strain>
    </source>
</reference>
<sequence length="1082" mass="124230">MGKLHRIKNNTVKNRIKISRLCKIQFSKKKLSSEMCDSEFTYVDFEESSTSEEDREEPFVIDETALANAWLLLNEESEDHDYDDNYEDDENSNEESDDDEDLCITVEDTSIKSPDLKPLTSCVVIDIIEGEIKRCNSKTNLRPLKQMIGTWEVDADTVKDIKDSNHQPGVCFFHFAFDQNQLHTKGAKQLCSIDQNIRFHFCIFCRKKKCFFSRGDSCKEHSWKINEHNIQLPCISIHKCSAFVEGPISQKSSSGYRAHYICSRCFQQQGGHLYIKPGRGKTILSCTEQGKHDNDTKDSLKYIGKWIVSIAESDDQNMQKRLLSLITPALTIFNDETMNKDSPETKVKNLPSKLLVLTALRVGKVELDALMKEKSHIETLEEASMMGEKIGKNVLFSHTKIQENINQLENPSSYESYYNALPGTIRCFFQALITVLQQRKLKMINKKRHQHGLSPKSLDNIQITRATVLLTSMLLTIAFPRTKIWLSRIISSVCQNPKLLPYLREILYSARVISYTKRHENRLENFRMCHSNPRENLIRGSNIWNLAVIDNIDFKASTFPQGNIFDVVRKTSHATLRMVFQFTLPISFNNFVEESTIQPLFGKSSFTDNLLIMYETTLNSMLENNVNEFDMDDVHSKITEQISTDCNTSPPKVVILEPCDPPNCNDNVYAACEMYRDDLSISSNENLYVACDQAIFGRLISYKETHKDVRLLLGQWHTSKDMCSTLITIFSGYGIFNLAATLGARFLDKFEHVVDYRVTCRVLELIWVAVGIALCKNVKKEGKTMNDILNGNNRLIKVWYLFFRWTGYFGAQNEKNRLSMLLAEYTDDVATSQNVRAIKSRKDSLWSLAEKLSDAFNYPDPTTHPLFKGVPELSDVGIANILSLYESGKSRFQKILAQDVYRTEPRIAAGRRERNVKSYTYAQLVEKEKKEKKTNKRVDDPPQASNIQQSVSSIPQQIPLPPETNSLKKIRRTTTEIEKAILEQLFESEKLTETIISEVLLQLQAISLDWTTERIKTYWRNNRCKKPSKVTIEKTLPFKIAVSTRLKNSLPLKEQNGVKTGDSGRRSWDLYLKICHFQTGFT</sequence>
<dbReference type="Proteomes" id="UP000266861">
    <property type="component" value="Unassembled WGS sequence"/>
</dbReference>
<name>A0A397I7K3_9GLOM</name>
<comment type="caution">
    <text evidence="2">The sequence shown here is derived from an EMBL/GenBank/DDBJ whole genome shotgun (WGS) entry which is preliminary data.</text>
</comment>
<feature type="compositionally biased region" description="Basic and acidic residues" evidence="1">
    <location>
        <begin position="930"/>
        <end position="940"/>
    </location>
</feature>
<proteinExistence type="predicted"/>
<feature type="region of interest" description="Disordered" evidence="1">
    <location>
        <begin position="930"/>
        <end position="964"/>
    </location>
</feature>